<evidence type="ECO:0000313" key="2">
    <source>
        <dbReference type="Proteomes" id="UP000008367"/>
    </source>
</evidence>
<dbReference type="Proteomes" id="UP000008367">
    <property type="component" value="Unassembled WGS sequence"/>
</dbReference>
<dbReference type="AlphaFoldDB" id="A0A454CMF9"/>
<proteinExistence type="predicted"/>
<feature type="non-terminal residue" evidence="1">
    <location>
        <position position="28"/>
    </location>
</feature>
<comment type="caution">
    <text evidence="1">The sequence shown here is derived from an EMBL/GenBank/DDBJ whole genome shotgun (WGS) entry which is preliminary data.</text>
</comment>
<reference evidence="1 2" key="1">
    <citation type="submission" date="2012-10" db="EMBL/GenBank/DDBJ databases">
        <title>Genome sequence of Vibrio Cholerae HENC-02.</title>
        <authorList>
            <person name="Eppinger M."/>
            <person name="Hasan N.A."/>
            <person name="Sengamalay N."/>
            <person name="Hine E."/>
            <person name="Su Q."/>
            <person name="Daugherty S.C."/>
            <person name="Young S."/>
            <person name="Sadzewicz L."/>
            <person name="Tallon L."/>
            <person name="Cebula T.A."/>
            <person name="Ravel J."/>
            <person name="Colwell R.R."/>
        </authorList>
    </citation>
    <scope>NUCLEOTIDE SEQUENCE [LARGE SCALE GENOMIC DNA]</scope>
    <source>
        <strain evidence="1 2">HENC-02</strain>
    </source>
</reference>
<protein>
    <submittedName>
        <fullName evidence="1">Uncharacterized protein</fullName>
    </submittedName>
</protein>
<evidence type="ECO:0000313" key="1">
    <source>
        <dbReference type="EMBL" id="EKM24571.1"/>
    </source>
</evidence>
<name>A0A454CMF9_VIBHA</name>
<accession>A0A454CMF9</accession>
<gene>
    <name evidence="1" type="ORF">VCHENC02_0420A</name>
</gene>
<dbReference type="EMBL" id="AJSR01002884">
    <property type="protein sequence ID" value="EKM24571.1"/>
    <property type="molecule type" value="Genomic_DNA"/>
</dbReference>
<organism evidence="1 2">
    <name type="scientific">Vibrio harveyi</name>
    <name type="common">Beneckea harveyi</name>
    <dbReference type="NCBI Taxonomy" id="669"/>
    <lineage>
        <taxon>Bacteria</taxon>
        <taxon>Pseudomonadati</taxon>
        <taxon>Pseudomonadota</taxon>
        <taxon>Gammaproteobacteria</taxon>
        <taxon>Vibrionales</taxon>
        <taxon>Vibrionaceae</taxon>
        <taxon>Vibrio</taxon>
    </lineage>
</organism>
<sequence length="28" mass="3093">MMSQVVIQSSTVNSALDSLIYLDSEFQS</sequence>